<keyword evidence="4" id="KW-1003">Cell membrane</keyword>
<sequence>MSTFLTWLQEVFLEPSATQTIIVISLVCSIGLMLSKIEFGKISLGITFVFFVGILAAHFGLLVDATMLTFAQNFGLVLFIYALGVQVGPSFLPSLRKGGVKDNLLSLLLVGVTLLLCWGIFLISGVSMPEIVGVMSGAVTNTPVLAAAQSTLAGVDPSSTAMQSNMALACAVAYPLGVVGMILAMVVLRFIKDKQKGAVEDTSMPSHATFITEFEVRNPAVWGYTLESLARQESFSFVVTRLWRSGIVCVPSSQSRLLEGDRILVASHEGDITHLERLFGVKVSKDWNREDIDWDALDNRLVSKRIIITRQDVNGEKLGALRLRNLYGVNITRVDRSGIELLPTPSLRLQLGDRLTIVGEANAIENVKERLGNEIKLLDAPNLLSLFVGLLLGCVVGMIPIFIPGISIPIKLGLAGGPIVIGILMGAYGPRFHLCTYITNSASLLLRQLGVVIYLACLGLSSGANFFSIIFNGDGLLWILLGFVITLLPVLVVGWVAMRFVKRSYGATCGMLCGSMANPMALDFLEGKVKDDTHNVVYATVYPLSMFARIITAQILILLFVG</sequence>
<dbReference type="InterPro" id="IPR050144">
    <property type="entry name" value="AAE_transporter"/>
</dbReference>
<dbReference type="GO" id="GO:0006813">
    <property type="term" value="P:potassium ion transport"/>
    <property type="evidence" value="ECO:0007669"/>
    <property type="project" value="InterPro"/>
</dbReference>
<comment type="subcellular location">
    <subcellularLocation>
        <location evidence="1">Cell membrane</location>
        <topology evidence="1">Multi-pass membrane protein</topology>
    </subcellularLocation>
</comment>
<dbReference type="eggNOG" id="COG2985">
    <property type="taxonomic scope" value="Bacteria"/>
</dbReference>
<reference evidence="10 11" key="1">
    <citation type="submission" date="2014-08" db="EMBL/GenBank/DDBJ databases">
        <title>Porphyromonas gingivicanis strain:COT-022_OH1391 Genome sequencing.</title>
        <authorList>
            <person name="Wallis C."/>
            <person name="Deusch O."/>
            <person name="O'Flynn C."/>
            <person name="Davis I."/>
            <person name="Jospin G."/>
            <person name="Darling A.E."/>
            <person name="Coil D.A."/>
            <person name="Alexiev A."/>
            <person name="Horsfall A."/>
            <person name="Kirkwood N."/>
            <person name="Harris S."/>
            <person name="Eisen J.A."/>
        </authorList>
    </citation>
    <scope>NUCLEOTIDE SEQUENCE [LARGE SCALE GENOMIC DNA]</scope>
    <source>
        <strain evidence="11">COT-022 OH1391</strain>
    </source>
</reference>
<feature type="transmembrane region" description="Helical" evidence="8">
    <location>
        <begin position="505"/>
        <end position="522"/>
    </location>
</feature>
<evidence type="ECO:0000256" key="3">
    <source>
        <dbReference type="ARBA" id="ARBA00022448"/>
    </source>
</evidence>
<evidence type="ECO:0000256" key="4">
    <source>
        <dbReference type="ARBA" id="ARBA00022475"/>
    </source>
</evidence>
<dbReference type="eggNOG" id="COG0569">
    <property type="taxonomic scope" value="Bacteria"/>
</dbReference>
<dbReference type="Proteomes" id="UP000030134">
    <property type="component" value="Unassembled WGS sequence"/>
</dbReference>
<protein>
    <submittedName>
        <fullName evidence="10">Transporter</fullName>
    </submittedName>
</protein>
<keyword evidence="7 8" id="KW-0472">Membrane</keyword>
<feature type="transmembrane region" description="Helical" evidence="8">
    <location>
        <begin position="449"/>
        <end position="471"/>
    </location>
</feature>
<evidence type="ECO:0000313" key="10">
    <source>
        <dbReference type="EMBL" id="KGN98986.1"/>
    </source>
</evidence>
<dbReference type="InterPro" id="IPR006512">
    <property type="entry name" value="YidE_YbjL"/>
</dbReference>
<dbReference type="Gene3D" id="3.30.70.1450">
    <property type="entry name" value="Regulator of K+ conductance, C-terminal domain"/>
    <property type="match status" value="2"/>
</dbReference>
<evidence type="ECO:0000256" key="6">
    <source>
        <dbReference type="ARBA" id="ARBA00022989"/>
    </source>
</evidence>
<evidence type="ECO:0000256" key="1">
    <source>
        <dbReference type="ARBA" id="ARBA00004651"/>
    </source>
</evidence>
<evidence type="ECO:0000256" key="2">
    <source>
        <dbReference type="ARBA" id="ARBA00009854"/>
    </source>
</evidence>
<feature type="transmembrane region" description="Helical" evidence="8">
    <location>
        <begin position="42"/>
        <end position="62"/>
    </location>
</feature>
<keyword evidence="11" id="KW-1185">Reference proteome</keyword>
<comment type="caution">
    <text evidence="10">The sequence shown here is derived from an EMBL/GenBank/DDBJ whole genome shotgun (WGS) entry which is preliminary data.</text>
</comment>
<feature type="transmembrane region" description="Helical" evidence="8">
    <location>
        <begin position="166"/>
        <end position="188"/>
    </location>
</feature>
<feature type="domain" description="RCK C-terminal" evidence="9">
    <location>
        <begin position="289"/>
        <end position="373"/>
    </location>
</feature>
<dbReference type="PANTHER" id="PTHR30445">
    <property type="entry name" value="K(+)_H(+) ANTIPORTER SUBUNIT KHTT"/>
    <property type="match status" value="1"/>
</dbReference>
<proteinExistence type="inferred from homology"/>
<keyword evidence="6 8" id="KW-1133">Transmembrane helix</keyword>
<evidence type="ECO:0000313" key="11">
    <source>
        <dbReference type="Proteomes" id="UP000030134"/>
    </source>
</evidence>
<comment type="similarity">
    <text evidence="2">Belongs to the AAE transporter (TC 2.A.81) family.</text>
</comment>
<feature type="transmembrane region" description="Helical" evidence="8">
    <location>
        <begin position="104"/>
        <end position="126"/>
    </location>
</feature>
<feature type="domain" description="RCK C-terminal" evidence="9">
    <location>
        <begin position="199"/>
        <end position="281"/>
    </location>
</feature>
<feature type="transmembrane region" description="Helical" evidence="8">
    <location>
        <begin position="409"/>
        <end position="428"/>
    </location>
</feature>
<organism evidence="10 11">
    <name type="scientific">Porphyromonas gingivicanis</name>
    <dbReference type="NCBI Taxonomy" id="266762"/>
    <lineage>
        <taxon>Bacteria</taxon>
        <taxon>Pseudomonadati</taxon>
        <taxon>Bacteroidota</taxon>
        <taxon>Bacteroidia</taxon>
        <taxon>Bacteroidales</taxon>
        <taxon>Porphyromonadaceae</taxon>
        <taxon>Porphyromonas</taxon>
    </lineage>
</organism>
<dbReference type="Pfam" id="PF02080">
    <property type="entry name" value="TrkA_C"/>
    <property type="match status" value="1"/>
</dbReference>
<dbReference type="Pfam" id="PF06826">
    <property type="entry name" value="Asp-Al_Ex"/>
    <property type="match status" value="2"/>
</dbReference>
<evidence type="ECO:0000259" key="9">
    <source>
        <dbReference type="PROSITE" id="PS51202"/>
    </source>
</evidence>
<dbReference type="SUPFAM" id="SSF116726">
    <property type="entry name" value="TrkA C-terminal domain-like"/>
    <property type="match status" value="2"/>
</dbReference>
<dbReference type="AlphaFoldDB" id="A0A0A2G6X5"/>
<dbReference type="OrthoDB" id="9155749at2"/>
<dbReference type="GO" id="GO:0008324">
    <property type="term" value="F:monoatomic cation transmembrane transporter activity"/>
    <property type="evidence" value="ECO:0007669"/>
    <property type="project" value="InterPro"/>
</dbReference>
<dbReference type="NCBIfam" id="TIGR01625">
    <property type="entry name" value="YidE_YbjL_dupl"/>
    <property type="match status" value="2"/>
</dbReference>
<dbReference type="PANTHER" id="PTHR30445:SF3">
    <property type="entry name" value="TRANSPORT PROTEIN YIDE-RELATED"/>
    <property type="match status" value="1"/>
</dbReference>
<keyword evidence="3" id="KW-0813">Transport</keyword>
<dbReference type="GO" id="GO:0005886">
    <property type="term" value="C:plasma membrane"/>
    <property type="evidence" value="ECO:0007669"/>
    <property type="project" value="UniProtKB-SubCell"/>
</dbReference>
<dbReference type="EMBL" id="JQZW01000002">
    <property type="protein sequence ID" value="KGN98986.1"/>
    <property type="molecule type" value="Genomic_DNA"/>
</dbReference>
<dbReference type="NCBIfam" id="NF003007">
    <property type="entry name" value="PRK03818.1"/>
    <property type="match status" value="1"/>
</dbReference>
<name>A0A0A2G6X5_9PORP</name>
<dbReference type="PROSITE" id="PS51202">
    <property type="entry name" value="RCK_C"/>
    <property type="match status" value="2"/>
</dbReference>
<evidence type="ECO:0000256" key="5">
    <source>
        <dbReference type="ARBA" id="ARBA00022692"/>
    </source>
</evidence>
<feature type="transmembrane region" description="Helical" evidence="8">
    <location>
        <begin position="383"/>
        <end position="403"/>
    </location>
</feature>
<gene>
    <name evidence="10" type="ORF">HQ36_00425</name>
</gene>
<feature type="transmembrane region" description="Helical" evidence="8">
    <location>
        <begin position="74"/>
        <end position="92"/>
    </location>
</feature>
<evidence type="ECO:0000256" key="7">
    <source>
        <dbReference type="ARBA" id="ARBA00023136"/>
    </source>
</evidence>
<dbReference type="InterPro" id="IPR036721">
    <property type="entry name" value="RCK_C_sf"/>
</dbReference>
<keyword evidence="5 8" id="KW-0812">Transmembrane</keyword>
<accession>A0A0A2G6X5</accession>
<feature type="transmembrane region" description="Helical" evidence="8">
    <location>
        <begin position="16"/>
        <end position="35"/>
    </location>
</feature>
<feature type="transmembrane region" description="Helical" evidence="8">
    <location>
        <begin position="477"/>
        <end position="498"/>
    </location>
</feature>
<feature type="transmembrane region" description="Helical" evidence="8">
    <location>
        <begin position="542"/>
        <end position="561"/>
    </location>
</feature>
<dbReference type="RefSeq" id="WP_036882611.1">
    <property type="nucleotide sequence ID" value="NZ_JQZW01000002.1"/>
</dbReference>
<dbReference type="InterPro" id="IPR006037">
    <property type="entry name" value="RCK_C"/>
</dbReference>
<evidence type="ECO:0000256" key="8">
    <source>
        <dbReference type="SAM" id="Phobius"/>
    </source>
</evidence>
<dbReference type="STRING" id="266762.HQ36_00425"/>